<feature type="region of interest" description="Disordered" evidence="1">
    <location>
        <begin position="48"/>
        <end position="70"/>
    </location>
</feature>
<protein>
    <submittedName>
        <fullName evidence="2">Uncharacterized protein</fullName>
    </submittedName>
</protein>
<accession>A0AAW2D285</accession>
<dbReference type="EMBL" id="JAZDWU010000004">
    <property type="protein sequence ID" value="KAL0003788.1"/>
    <property type="molecule type" value="Genomic_DNA"/>
</dbReference>
<organism evidence="2 3">
    <name type="scientific">Lithocarpus litseifolius</name>
    <dbReference type="NCBI Taxonomy" id="425828"/>
    <lineage>
        <taxon>Eukaryota</taxon>
        <taxon>Viridiplantae</taxon>
        <taxon>Streptophyta</taxon>
        <taxon>Embryophyta</taxon>
        <taxon>Tracheophyta</taxon>
        <taxon>Spermatophyta</taxon>
        <taxon>Magnoliopsida</taxon>
        <taxon>eudicotyledons</taxon>
        <taxon>Gunneridae</taxon>
        <taxon>Pentapetalae</taxon>
        <taxon>rosids</taxon>
        <taxon>fabids</taxon>
        <taxon>Fagales</taxon>
        <taxon>Fagaceae</taxon>
        <taxon>Lithocarpus</taxon>
    </lineage>
</organism>
<sequence>MVVVGQCYYLFLNGNESPQCLDWLTNLKTVLKLGFVVRVYIYVGQRLSSGTAAPPQDPIDLPQSEDFVTS</sequence>
<dbReference type="Proteomes" id="UP001459277">
    <property type="component" value="Unassembled WGS sequence"/>
</dbReference>
<reference evidence="2 3" key="1">
    <citation type="submission" date="2024-01" db="EMBL/GenBank/DDBJ databases">
        <title>A telomere-to-telomere, gap-free genome of sweet tea (Lithocarpus litseifolius).</title>
        <authorList>
            <person name="Zhou J."/>
        </authorList>
    </citation>
    <scope>NUCLEOTIDE SEQUENCE [LARGE SCALE GENOMIC DNA]</scope>
    <source>
        <strain evidence="2">Zhou-2022a</strain>
        <tissue evidence="2">Leaf</tissue>
    </source>
</reference>
<dbReference type="AlphaFoldDB" id="A0AAW2D285"/>
<proteinExistence type="predicted"/>
<evidence type="ECO:0000313" key="3">
    <source>
        <dbReference type="Proteomes" id="UP001459277"/>
    </source>
</evidence>
<name>A0AAW2D285_9ROSI</name>
<evidence type="ECO:0000256" key="1">
    <source>
        <dbReference type="SAM" id="MobiDB-lite"/>
    </source>
</evidence>
<evidence type="ECO:0000313" key="2">
    <source>
        <dbReference type="EMBL" id="KAL0003788.1"/>
    </source>
</evidence>
<keyword evidence="3" id="KW-1185">Reference proteome</keyword>
<comment type="caution">
    <text evidence="2">The sequence shown here is derived from an EMBL/GenBank/DDBJ whole genome shotgun (WGS) entry which is preliminary data.</text>
</comment>
<gene>
    <name evidence="2" type="ORF">SO802_011349</name>
</gene>